<sequence>MNRAACLLLPLALILAGCGQSAPGGIVGPPPLPSGVTVKFAPAPAGSYLALLTDEDEASEVVYQQRVDTGATSAAPNLNDWAKLSERAAALTLPGGETTKARLLFLKWGMWQDKNGNGEPDAGEWLDRMTHDRVVYASQDMQARFTTESPKMRQFWSFTQGWSRAEHYVYLPAGSDTYIRESKSTGYGVYELHEDTPITSM</sequence>
<feature type="chain" id="PRO_5011547861" evidence="1">
    <location>
        <begin position="22"/>
        <end position="201"/>
    </location>
</feature>
<protein>
    <submittedName>
        <fullName evidence="2">Uncharacterized protein</fullName>
    </submittedName>
</protein>
<feature type="signal peptide" evidence="1">
    <location>
        <begin position="1"/>
        <end position="21"/>
    </location>
</feature>
<dbReference type="AlphaFoldDB" id="A0A1H6UJY3"/>
<evidence type="ECO:0000313" key="3">
    <source>
        <dbReference type="Proteomes" id="UP000199223"/>
    </source>
</evidence>
<accession>A0A1H6UJY3</accession>
<dbReference type="RefSeq" id="WP_092263483.1">
    <property type="nucleotide sequence ID" value="NZ_FNZA01000002.1"/>
</dbReference>
<dbReference type="STRING" id="856736.SAMN04488058_102237"/>
<evidence type="ECO:0000256" key="1">
    <source>
        <dbReference type="SAM" id="SignalP"/>
    </source>
</evidence>
<reference evidence="3" key="1">
    <citation type="submission" date="2016-10" db="EMBL/GenBank/DDBJ databases">
        <authorList>
            <person name="Varghese N."/>
            <person name="Submissions S."/>
        </authorList>
    </citation>
    <scope>NUCLEOTIDE SEQUENCE [LARGE SCALE GENOMIC DNA]</scope>
    <source>
        <strain evidence="3">CGMCC 1.10218</strain>
    </source>
</reference>
<evidence type="ECO:0000313" key="2">
    <source>
        <dbReference type="EMBL" id="SEI92633.1"/>
    </source>
</evidence>
<dbReference type="EMBL" id="FNZA01000002">
    <property type="protein sequence ID" value="SEI92633.1"/>
    <property type="molecule type" value="Genomic_DNA"/>
</dbReference>
<keyword evidence="1" id="KW-0732">Signal</keyword>
<gene>
    <name evidence="2" type="ORF">SAMN04488058_102237</name>
</gene>
<dbReference type="OrthoDB" id="74121at2"/>
<organism evidence="2 3">
    <name type="scientific">Deinococcus reticulitermitis</name>
    <dbReference type="NCBI Taxonomy" id="856736"/>
    <lineage>
        <taxon>Bacteria</taxon>
        <taxon>Thermotogati</taxon>
        <taxon>Deinococcota</taxon>
        <taxon>Deinococci</taxon>
        <taxon>Deinococcales</taxon>
        <taxon>Deinococcaceae</taxon>
        <taxon>Deinococcus</taxon>
    </lineage>
</organism>
<dbReference type="PROSITE" id="PS51257">
    <property type="entry name" value="PROKAR_LIPOPROTEIN"/>
    <property type="match status" value="1"/>
</dbReference>
<name>A0A1H6UJY3_9DEIO</name>
<keyword evidence="3" id="KW-1185">Reference proteome</keyword>
<dbReference type="Proteomes" id="UP000199223">
    <property type="component" value="Unassembled WGS sequence"/>
</dbReference>
<proteinExistence type="predicted"/>